<dbReference type="SUPFAM" id="SSF53167">
    <property type="entry name" value="Purine and uridine phosphorylases"/>
    <property type="match status" value="1"/>
</dbReference>
<dbReference type="PANTHER" id="PTHR42679:SF2">
    <property type="entry name" value="S-METHYL-5'-THIOADENOSINE PHOSPHORYLASE"/>
    <property type="match status" value="1"/>
</dbReference>
<evidence type="ECO:0000256" key="2">
    <source>
        <dbReference type="ARBA" id="ARBA00022679"/>
    </source>
</evidence>
<dbReference type="Pfam" id="PF01048">
    <property type="entry name" value="PNP_UDP_1"/>
    <property type="match status" value="1"/>
</dbReference>
<dbReference type="Gene3D" id="3.40.50.1580">
    <property type="entry name" value="Nucleoside phosphorylase domain"/>
    <property type="match status" value="1"/>
</dbReference>
<sequence length="267" mass="28518">MSASPRPDVAVIGGSGFYTFLEDPQEIEVDTPYGKPSAPISVGTVEGRSVAFLPRHGAHHDFPAHKVPYRANLWALRSLGVRQVLAPCAVGGLQVEYGPGTFLVPDQLVDRTSGRQQTYYDTGAIHVSFSDPYCARLRGHLLNGLAGQGPVDGGTMVVVEGPRFSTRAESKWYADQGWSVINMTGHPEAVLARELALCYATVALVTDYDAGVDEASSVSMDAVFQVFAEHTDTLKKLLSGVVAGLGDDRDCSCSHALDGMNLPLTLP</sequence>
<comment type="similarity">
    <text evidence="3">Belongs to the PNP/MTAP phosphorylase family. MTAP subfamily.</text>
</comment>
<dbReference type="Proteomes" id="UP001316184">
    <property type="component" value="Chromosome"/>
</dbReference>
<organism evidence="5 6">
    <name type="scientific">Aeromicrobium wangtongii</name>
    <dbReference type="NCBI Taxonomy" id="2969247"/>
    <lineage>
        <taxon>Bacteria</taxon>
        <taxon>Bacillati</taxon>
        <taxon>Actinomycetota</taxon>
        <taxon>Actinomycetes</taxon>
        <taxon>Propionibacteriales</taxon>
        <taxon>Nocardioidaceae</taxon>
        <taxon>Aeromicrobium</taxon>
    </lineage>
</organism>
<dbReference type="RefSeq" id="WP_232403692.1">
    <property type="nucleotide sequence ID" value="NZ_CP102173.1"/>
</dbReference>
<evidence type="ECO:0000256" key="3">
    <source>
        <dbReference type="HAMAP-Rule" id="MF_01963"/>
    </source>
</evidence>
<evidence type="ECO:0000313" key="5">
    <source>
        <dbReference type="EMBL" id="UUP13568.1"/>
    </source>
</evidence>
<dbReference type="EC" id="2.4.2.28" evidence="3"/>
<keyword evidence="2 3" id="KW-0808">Transferase</keyword>
<feature type="site" description="Important for substrate specificity" evidence="3">
    <location>
        <position position="165"/>
    </location>
</feature>
<feature type="binding site" evidence="3">
    <location>
        <begin position="55"/>
        <end position="56"/>
    </location>
    <ligand>
        <name>phosphate</name>
        <dbReference type="ChEBI" id="CHEBI:43474"/>
    </ligand>
</feature>
<proteinExistence type="inferred from homology"/>
<dbReference type="NCBIfam" id="NF005876">
    <property type="entry name" value="PRK07823.1"/>
    <property type="match status" value="1"/>
</dbReference>
<reference evidence="5 6" key="1">
    <citation type="submission" date="2022-08" db="EMBL/GenBank/DDBJ databases">
        <title>novel species in genus Aeromicrobium.</title>
        <authorList>
            <person name="Ye L."/>
        </authorList>
    </citation>
    <scope>NUCLEOTIDE SEQUENCE [LARGE SCALE GENOMIC DNA]</scope>
    <source>
        <strain evidence="6">zg-Y1379</strain>
    </source>
</reference>
<comment type="catalytic activity">
    <reaction evidence="3">
        <text>S-methyl-5'-thioadenosine + phosphate = 5-(methylsulfanyl)-alpha-D-ribose 1-phosphate + adenine</text>
        <dbReference type="Rhea" id="RHEA:11852"/>
        <dbReference type="ChEBI" id="CHEBI:16708"/>
        <dbReference type="ChEBI" id="CHEBI:17509"/>
        <dbReference type="ChEBI" id="CHEBI:43474"/>
        <dbReference type="ChEBI" id="CHEBI:58533"/>
        <dbReference type="EC" id="2.4.2.28"/>
    </reaction>
</comment>
<dbReference type="GO" id="GO:0017061">
    <property type="term" value="F:S-methyl-5-thioadenosine phosphorylase activity"/>
    <property type="evidence" value="ECO:0007669"/>
    <property type="project" value="UniProtKB-EC"/>
</dbReference>
<dbReference type="PANTHER" id="PTHR42679">
    <property type="entry name" value="S-METHYL-5'-THIOADENOSINE PHOSPHORYLASE"/>
    <property type="match status" value="1"/>
</dbReference>
<keyword evidence="1 3" id="KW-0328">Glycosyltransferase</keyword>
<accession>A0ABY5M5X5</accession>
<comment type="caution">
    <text evidence="3">Lacks conserved residue(s) required for the propagation of feature annotation.</text>
</comment>
<dbReference type="EMBL" id="CP102173">
    <property type="protein sequence ID" value="UUP13568.1"/>
    <property type="molecule type" value="Genomic_DNA"/>
</dbReference>
<dbReference type="InterPro" id="IPR035994">
    <property type="entry name" value="Nucleoside_phosphorylase_sf"/>
</dbReference>
<comment type="pathway">
    <text evidence="3">Amino-acid biosynthesis; L-methionine biosynthesis via salvage pathway; S-methyl-5-thio-alpha-D-ribose 1-phosphate from S-methyl-5'-thioadenosine (phosphorylase route): step 1/1.</text>
</comment>
<feature type="site" description="Important for substrate specificity" evidence="3">
    <location>
        <position position="220"/>
    </location>
</feature>
<feature type="binding site" evidence="3">
    <location>
        <position position="184"/>
    </location>
    <ligand>
        <name>phosphate</name>
        <dbReference type="ChEBI" id="CHEBI:43474"/>
    </ligand>
</feature>
<dbReference type="InterPro" id="IPR000845">
    <property type="entry name" value="Nucleoside_phosphorylase_d"/>
</dbReference>
<feature type="binding site" evidence="3">
    <location>
        <position position="15"/>
    </location>
    <ligand>
        <name>phosphate</name>
        <dbReference type="ChEBI" id="CHEBI:43474"/>
    </ligand>
</feature>
<name>A0ABY5M5X5_9ACTN</name>
<comment type="function">
    <text evidence="3">Catalyzes the reversible phosphorylation of S-methyl-5'-thioadenosine (MTA) to adenine and 5-methylthioribose-1-phosphate. Involved in the breakdown of MTA, a major by-product of polyamine biosynthesis. Responsible for the first step in the methionine salvage pathway after MTA has been generated from S-adenosylmethionine. Has broad substrate specificity with 6-aminopurine nucleosides as preferred substrates.</text>
</comment>
<protein>
    <recommendedName>
        <fullName evidence="3">S-methyl-5'-thioadenosine phosphorylase</fullName>
        <ecNumber evidence="3">2.4.2.28</ecNumber>
    </recommendedName>
    <alternativeName>
        <fullName evidence="3">5'-methylthioadenosine phosphorylase</fullName>
        <shortName evidence="3">MTA phosphorylase</shortName>
        <shortName evidence="3">MTAP</shortName>
    </alternativeName>
</protein>
<dbReference type="NCBIfam" id="TIGR01694">
    <property type="entry name" value="MTAP"/>
    <property type="match status" value="1"/>
</dbReference>
<feature type="binding site" evidence="3">
    <location>
        <begin position="207"/>
        <end position="209"/>
    </location>
    <ligand>
        <name>substrate</name>
    </ligand>
</feature>
<evidence type="ECO:0000259" key="4">
    <source>
        <dbReference type="Pfam" id="PF01048"/>
    </source>
</evidence>
<feature type="binding site" evidence="3">
    <location>
        <position position="183"/>
    </location>
    <ligand>
        <name>substrate</name>
    </ligand>
</feature>
<dbReference type="InterPro" id="IPR010044">
    <property type="entry name" value="MTAP"/>
</dbReference>
<feature type="domain" description="Nucleoside phosphorylase" evidence="4">
    <location>
        <begin position="9"/>
        <end position="237"/>
    </location>
</feature>
<dbReference type="NCBIfam" id="NF006599">
    <property type="entry name" value="PRK09136.1"/>
    <property type="match status" value="1"/>
</dbReference>
<comment type="subunit">
    <text evidence="3">Homohexamer. Dimer of a homotrimer.</text>
</comment>
<keyword evidence="3" id="KW-0660">Purine salvage</keyword>
<dbReference type="CDD" id="cd09010">
    <property type="entry name" value="MTAP_SsMTAPII_like_MTIP"/>
    <property type="match status" value="1"/>
</dbReference>
<evidence type="ECO:0000256" key="1">
    <source>
        <dbReference type="ARBA" id="ARBA00022676"/>
    </source>
</evidence>
<evidence type="ECO:0000313" key="6">
    <source>
        <dbReference type="Proteomes" id="UP001316184"/>
    </source>
</evidence>
<gene>
    <name evidence="3" type="primary">mtnP</name>
    <name evidence="5" type="ORF">NQV15_17220</name>
</gene>
<keyword evidence="6" id="KW-1185">Reference proteome</keyword>
<dbReference type="HAMAP" id="MF_01963">
    <property type="entry name" value="MTAP"/>
    <property type="match status" value="1"/>
</dbReference>